<protein>
    <recommendedName>
        <fullName evidence="3">Nucleotidyltransferase domain-containing protein</fullName>
    </recommendedName>
</protein>
<keyword evidence="2" id="KW-1185">Reference proteome</keyword>
<organism evidence="1 2">
    <name type="scientific">Desulfobacula phenolica</name>
    <dbReference type="NCBI Taxonomy" id="90732"/>
    <lineage>
        <taxon>Bacteria</taxon>
        <taxon>Pseudomonadati</taxon>
        <taxon>Thermodesulfobacteriota</taxon>
        <taxon>Desulfobacteria</taxon>
        <taxon>Desulfobacterales</taxon>
        <taxon>Desulfobacteraceae</taxon>
        <taxon>Desulfobacula</taxon>
    </lineage>
</organism>
<reference evidence="2" key="1">
    <citation type="submission" date="2016-10" db="EMBL/GenBank/DDBJ databases">
        <authorList>
            <person name="Varghese N."/>
            <person name="Submissions S."/>
        </authorList>
    </citation>
    <scope>NUCLEOTIDE SEQUENCE [LARGE SCALE GENOMIC DNA]</scope>
    <source>
        <strain evidence="2">DSM 3384</strain>
    </source>
</reference>
<name>A0A1H2DPS2_9BACT</name>
<evidence type="ECO:0008006" key="3">
    <source>
        <dbReference type="Google" id="ProtNLM"/>
    </source>
</evidence>
<sequence length="195" mass="22696">MNHILEIAEQIQKKAWGVIDDINIIELWSSIGATINLVGSLKTGLLINNRDIDFHIYTNPFRLADSFSVISRLAENKRIKTINYTNLLEAEDKCIEWHAFYDDQEGYSWQIDMIHILNESPYVGHFENVAERISKVLTQETREAILRIKNDIPIRKKVMGIQIYKAVIENGIRDIDSFWQWKQQNPDGGIITWIP</sequence>
<dbReference type="RefSeq" id="WP_092229939.1">
    <property type="nucleotide sequence ID" value="NZ_FNLL01000001.1"/>
</dbReference>
<gene>
    <name evidence="1" type="ORF">SAMN04487931_101423</name>
</gene>
<evidence type="ECO:0000313" key="2">
    <source>
        <dbReference type="Proteomes" id="UP000199608"/>
    </source>
</evidence>
<proteinExistence type="predicted"/>
<dbReference type="Proteomes" id="UP000199608">
    <property type="component" value="Unassembled WGS sequence"/>
</dbReference>
<evidence type="ECO:0000313" key="1">
    <source>
        <dbReference type="EMBL" id="SDT84890.1"/>
    </source>
</evidence>
<dbReference type="EMBL" id="FNLL01000001">
    <property type="protein sequence ID" value="SDT84890.1"/>
    <property type="molecule type" value="Genomic_DNA"/>
</dbReference>
<dbReference type="AlphaFoldDB" id="A0A1H2DPS2"/>
<accession>A0A1H2DPS2</accession>